<dbReference type="InterPro" id="IPR013083">
    <property type="entry name" value="Znf_RING/FYVE/PHD"/>
</dbReference>
<dbReference type="InParanoid" id="D8M653"/>
<evidence type="ECO:0000256" key="4">
    <source>
        <dbReference type="PROSITE-ProRule" id="PRU00146"/>
    </source>
</evidence>
<evidence type="ECO:0000313" key="6">
    <source>
        <dbReference type="EMBL" id="CBK23762.2"/>
    </source>
</evidence>
<dbReference type="RefSeq" id="XP_012897810.1">
    <property type="nucleotide sequence ID" value="XM_013042356.1"/>
</dbReference>
<dbReference type="Proteomes" id="UP000008312">
    <property type="component" value="Unassembled WGS sequence"/>
</dbReference>
<dbReference type="SUPFAM" id="SSF57903">
    <property type="entry name" value="FYVE/PHD zinc finger"/>
    <property type="match status" value="1"/>
</dbReference>
<dbReference type="InterPro" id="IPR019787">
    <property type="entry name" value="Znf_PHD-finger"/>
</dbReference>
<evidence type="ECO:0000256" key="1">
    <source>
        <dbReference type="ARBA" id="ARBA00022723"/>
    </source>
</evidence>
<dbReference type="Gene3D" id="3.30.40.10">
    <property type="entry name" value="Zinc/RING finger domain, C3HC4 (zinc finger)"/>
    <property type="match status" value="1"/>
</dbReference>
<dbReference type="PROSITE" id="PS50016">
    <property type="entry name" value="ZF_PHD_2"/>
    <property type="match status" value="1"/>
</dbReference>
<evidence type="ECO:0000256" key="3">
    <source>
        <dbReference type="ARBA" id="ARBA00022833"/>
    </source>
</evidence>
<dbReference type="SMART" id="SM00249">
    <property type="entry name" value="PHD"/>
    <property type="match status" value="1"/>
</dbReference>
<dbReference type="AlphaFoldDB" id="D8M653"/>
<evidence type="ECO:0000256" key="2">
    <source>
        <dbReference type="ARBA" id="ARBA00022771"/>
    </source>
</evidence>
<keyword evidence="7" id="KW-1185">Reference proteome</keyword>
<keyword evidence="1" id="KW-0479">Metal-binding</keyword>
<dbReference type="Pfam" id="PF00628">
    <property type="entry name" value="PHD"/>
    <property type="match status" value="1"/>
</dbReference>
<reference evidence="6" key="1">
    <citation type="submission" date="2010-02" db="EMBL/GenBank/DDBJ databases">
        <title>Sequencing and annotation of the Blastocystis hominis genome.</title>
        <authorList>
            <person name="Wincker P."/>
        </authorList>
    </citation>
    <scope>NUCLEOTIDE SEQUENCE</scope>
    <source>
        <strain evidence="6">Singapore isolate B</strain>
    </source>
</reference>
<protein>
    <recommendedName>
        <fullName evidence="5">PHD-type domain-containing protein</fullName>
    </recommendedName>
</protein>
<evidence type="ECO:0000259" key="5">
    <source>
        <dbReference type="PROSITE" id="PS50016"/>
    </source>
</evidence>
<feature type="domain" description="PHD-type" evidence="5">
    <location>
        <begin position="192"/>
        <end position="252"/>
    </location>
</feature>
<dbReference type="InterPro" id="IPR001965">
    <property type="entry name" value="Znf_PHD"/>
</dbReference>
<dbReference type="EMBL" id="FN668661">
    <property type="protein sequence ID" value="CBK23762.2"/>
    <property type="molecule type" value="Genomic_DNA"/>
</dbReference>
<dbReference type="GO" id="GO:0008270">
    <property type="term" value="F:zinc ion binding"/>
    <property type="evidence" value="ECO:0007669"/>
    <property type="project" value="UniProtKB-KW"/>
</dbReference>
<proteinExistence type="predicted"/>
<dbReference type="InterPro" id="IPR011011">
    <property type="entry name" value="Znf_FYVE_PHD"/>
</dbReference>
<evidence type="ECO:0000313" key="7">
    <source>
        <dbReference type="Proteomes" id="UP000008312"/>
    </source>
</evidence>
<name>D8M653_BLAHO</name>
<keyword evidence="2 4" id="KW-0863">Zinc-finger</keyword>
<accession>D8M653</accession>
<sequence>MSGANHVLQRGRAGEFDTEDQWMKLLETQIPEFDAILRQNNVLKTAIHVFYESIPTKIQDFPAANPELMDWATEKLLNETSETPAVCLFCGNPYSDVTNTSEAAGFVCNCCSYSRGNRLIGLWVDLFVDLQWKTGEKGSVWNIVLMDWFWVLRCRADVVAEAAFHKPKRIRLVEEDCALRFHTIKESEQQKEAVCKICGNTGNDSDFKFCNCCNKGFHKSCLNGQPSSEPTGSLADGSEGQEKWFCEECTTRSKTLVFNRVN</sequence>
<dbReference type="OrthoDB" id="10666725at2759"/>
<organism evidence="6">
    <name type="scientific">Blastocystis hominis</name>
    <dbReference type="NCBI Taxonomy" id="12968"/>
    <lineage>
        <taxon>Eukaryota</taxon>
        <taxon>Sar</taxon>
        <taxon>Stramenopiles</taxon>
        <taxon>Bigyra</taxon>
        <taxon>Opalozoa</taxon>
        <taxon>Opalinata</taxon>
        <taxon>Blastocystidae</taxon>
        <taxon>Blastocystis</taxon>
    </lineage>
</organism>
<keyword evidence="3" id="KW-0862">Zinc</keyword>
<dbReference type="GeneID" id="24922798"/>
<gene>
    <name evidence="6" type="ORF">GSBLH_T00006674001</name>
</gene>